<dbReference type="Gene3D" id="1.10.10.10">
    <property type="entry name" value="Winged helix-like DNA-binding domain superfamily/Winged helix DNA-binding domain"/>
    <property type="match status" value="1"/>
</dbReference>
<dbReference type="InterPro" id="IPR036388">
    <property type="entry name" value="WH-like_DNA-bd_sf"/>
</dbReference>
<comment type="caution">
    <text evidence="7">The sequence shown here is derived from an EMBL/GenBank/DDBJ whole genome shotgun (WGS) entry which is preliminary data.</text>
</comment>
<dbReference type="PROSITE" id="PS50042">
    <property type="entry name" value="CNMP_BINDING_3"/>
    <property type="match status" value="1"/>
</dbReference>
<dbReference type="InterPro" id="IPR012318">
    <property type="entry name" value="HTH_CRP"/>
</dbReference>
<dbReference type="SUPFAM" id="SSF46785">
    <property type="entry name" value="Winged helix' DNA-binding domain"/>
    <property type="match status" value="1"/>
</dbReference>
<organism evidence="7 8">
    <name type="scientific">Bacillus spongiae</name>
    <dbReference type="NCBI Taxonomy" id="2683610"/>
    <lineage>
        <taxon>Bacteria</taxon>
        <taxon>Bacillati</taxon>
        <taxon>Bacillota</taxon>
        <taxon>Bacilli</taxon>
        <taxon>Bacillales</taxon>
        <taxon>Bacillaceae</taxon>
        <taxon>Bacillus</taxon>
    </lineage>
</organism>
<protein>
    <submittedName>
        <fullName evidence="7">Crp/Fnr family transcriptional regulator</fullName>
    </submittedName>
</protein>
<evidence type="ECO:0000313" key="7">
    <source>
        <dbReference type="EMBL" id="MEI5907087.1"/>
    </source>
</evidence>
<evidence type="ECO:0000256" key="3">
    <source>
        <dbReference type="ARBA" id="ARBA00023159"/>
    </source>
</evidence>
<evidence type="ECO:0000256" key="2">
    <source>
        <dbReference type="ARBA" id="ARBA00023125"/>
    </source>
</evidence>
<keyword evidence="8" id="KW-1185">Reference proteome</keyword>
<dbReference type="SUPFAM" id="SSF51206">
    <property type="entry name" value="cAMP-binding domain-like"/>
    <property type="match status" value="1"/>
</dbReference>
<evidence type="ECO:0000256" key="4">
    <source>
        <dbReference type="ARBA" id="ARBA00023163"/>
    </source>
</evidence>
<dbReference type="EMBL" id="JBBAXC010000006">
    <property type="protein sequence ID" value="MEI5907087.1"/>
    <property type="molecule type" value="Genomic_DNA"/>
</dbReference>
<dbReference type="Pfam" id="PF13545">
    <property type="entry name" value="HTH_Crp_2"/>
    <property type="match status" value="1"/>
</dbReference>
<accession>A0ABU8HCU7</accession>
<evidence type="ECO:0000256" key="1">
    <source>
        <dbReference type="ARBA" id="ARBA00023015"/>
    </source>
</evidence>
<sequence>MEVTKIKRDIDLISDELARLLTSISTPRKVKAGNFLFQEGEDASEIYLINTGMFQISQLTPDGKQLNLRICKEKDIIGELTLFTANPKYMLSALALADSEVLVIKNDLLEEKLLKNADLTFEFMKWLNNHLRKFQTKIRDLVMNGKKGALYSTLIRFSNSYGVKVADGILIDIHLTNQEFAKFCCATRESVNRMLRDLKKSNVIDTTNDGRIIVKDLEYLKNEIGCENCPIEICNID</sequence>
<dbReference type="InterPro" id="IPR000595">
    <property type="entry name" value="cNMP-bd_dom"/>
</dbReference>
<keyword evidence="3" id="KW-0010">Activator</keyword>
<feature type="domain" description="Cyclic nucleotide-binding" evidence="5">
    <location>
        <begin position="11"/>
        <end position="119"/>
    </location>
</feature>
<dbReference type="PANTHER" id="PTHR24567">
    <property type="entry name" value="CRP FAMILY TRANSCRIPTIONAL REGULATORY PROTEIN"/>
    <property type="match status" value="1"/>
</dbReference>
<keyword evidence="2" id="KW-0238">DNA-binding</keyword>
<reference evidence="7 8" key="1">
    <citation type="journal article" date="2018" name="J. Microbiol.">
        <title>Bacillus spongiae sp. nov., isolated from sponge of Jeju Island.</title>
        <authorList>
            <person name="Lee G.E."/>
            <person name="Im W.T."/>
            <person name="Park J.S."/>
        </authorList>
    </citation>
    <scope>NUCLEOTIDE SEQUENCE [LARGE SCALE GENOMIC DNA]</scope>
    <source>
        <strain evidence="7 8">135PIL107-10</strain>
    </source>
</reference>
<dbReference type="SMART" id="SM00419">
    <property type="entry name" value="HTH_CRP"/>
    <property type="match status" value="1"/>
</dbReference>
<keyword evidence="4" id="KW-0804">Transcription</keyword>
<dbReference type="InterPro" id="IPR018490">
    <property type="entry name" value="cNMP-bd_dom_sf"/>
</dbReference>
<dbReference type="Gene3D" id="2.60.120.10">
    <property type="entry name" value="Jelly Rolls"/>
    <property type="match status" value="1"/>
</dbReference>
<feature type="domain" description="HTH crp-type" evidence="6">
    <location>
        <begin position="144"/>
        <end position="218"/>
    </location>
</feature>
<dbReference type="InterPro" id="IPR014710">
    <property type="entry name" value="RmlC-like_jellyroll"/>
</dbReference>
<proteinExistence type="predicted"/>
<name>A0ABU8HCU7_9BACI</name>
<evidence type="ECO:0000259" key="5">
    <source>
        <dbReference type="PROSITE" id="PS50042"/>
    </source>
</evidence>
<dbReference type="Proteomes" id="UP001312865">
    <property type="component" value="Unassembled WGS sequence"/>
</dbReference>
<dbReference type="SMART" id="SM00100">
    <property type="entry name" value="cNMP"/>
    <property type="match status" value="1"/>
</dbReference>
<dbReference type="InterPro" id="IPR036390">
    <property type="entry name" value="WH_DNA-bd_sf"/>
</dbReference>
<dbReference type="CDD" id="cd00038">
    <property type="entry name" value="CAP_ED"/>
    <property type="match status" value="1"/>
</dbReference>
<dbReference type="InterPro" id="IPR050397">
    <property type="entry name" value="Env_Response_Regulators"/>
</dbReference>
<dbReference type="PROSITE" id="PS51063">
    <property type="entry name" value="HTH_CRP_2"/>
    <property type="match status" value="1"/>
</dbReference>
<dbReference type="PANTHER" id="PTHR24567:SF74">
    <property type="entry name" value="HTH-TYPE TRANSCRIPTIONAL REGULATOR ARCR"/>
    <property type="match status" value="1"/>
</dbReference>
<evidence type="ECO:0000259" key="6">
    <source>
        <dbReference type="PROSITE" id="PS51063"/>
    </source>
</evidence>
<dbReference type="CDD" id="cd00092">
    <property type="entry name" value="HTH_CRP"/>
    <property type="match status" value="1"/>
</dbReference>
<gene>
    <name evidence="7" type="ORF">WAK64_08460</name>
</gene>
<evidence type="ECO:0000313" key="8">
    <source>
        <dbReference type="Proteomes" id="UP001312865"/>
    </source>
</evidence>
<dbReference type="RefSeq" id="WP_336586528.1">
    <property type="nucleotide sequence ID" value="NZ_JBBAXC010000006.1"/>
</dbReference>
<dbReference type="Pfam" id="PF00027">
    <property type="entry name" value="cNMP_binding"/>
    <property type="match status" value="1"/>
</dbReference>
<keyword evidence="1" id="KW-0805">Transcription regulation</keyword>